<keyword evidence="2 5" id="KW-0238">DNA-binding</keyword>
<keyword evidence="6" id="KW-1185">Reference proteome</keyword>
<dbReference type="GO" id="GO:0000976">
    <property type="term" value="F:transcription cis-regulatory region binding"/>
    <property type="evidence" value="ECO:0007669"/>
    <property type="project" value="TreeGrafter"/>
</dbReference>
<evidence type="ECO:0000256" key="3">
    <source>
        <dbReference type="ARBA" id="ARBA00023163"/>
    </source>
</evidence>
<dbReference type="GO" id="GO:0003700">
    <property type="term" value="F:DNA-binding transcription factor activity"/>
    <property type="evidence" value="ECO:0007669"/>
    <property type="project" value="TreeGrafter"/>
</dbReference>
<name>A0A6L7GG93_9SPHN</name>
<dbReference type="Pfam" id="PF13377">
    <property type="entry name" value="Peripla_BP_3"/>
    <property type="match status" value="1"/>
</dbReference>
<dbReference type="SMART" id="SM00354">
    <property type="entry name" value="HTH_LACI"/>
    <property type="match status" value="1"/>
</dbReference>
<accession>A0A6L7GG93</accession>
<dbReference type="AlphaFoldDB" id="A0A6L7GG93"/>
<dbReference type="SUPFAM" id="SSF53822">
    <property type="entry name" value="Periplasmic binding protein-like I"/>
    <property type="match status" value="1"/>
</dbReference>
<keyword evidence="1" id="KW-0805">Transcription regulation</keyword>
<organism evidence="5 6">
    <name type="scientific">Allopontixanthobacter confluentis</name>
    <dbReference type="NCBI Taxonomy" id="1849021"/>
    <lineage>
        <taxon>Bacteria</taxon>
        <taxon>Pseudomonadati</taxon>
        <taxon>Pseudomonadota</taxon>
        <taxon>Alphaproteobacteria</taxon>
        <taxon>Sphingomonadales</taxon>
        <taxon>Erythrobacteraceae</taxon>
        <taxon>Allopontixanthobacter</taxon>
    </lineage>
</organism>
<dbReference type="InterPro" id="IPR000843">
    <property type="entry name" value="HTH_LacI"/>
</dbReference>
<dbReference type="SUPFAM" id="SSF47413">
    <property type="entry name" value="lambda repressor-like DNA-binding domains"/>
    <property type="match status" value="1"/>
</dbReference>
<gene>
    <name evidence="5" type="ORF">GRI44_09135</name>
</gene>
<dbReference type="RefSeq" id="WP_160601508.1">
    <property type="nucleotide sequence ID" value="NZ_WTYU01000002.1"/>
</dbReference>
<reference evidence="5 6" key="1">
    <citation type="submission" date="2019-12" db="EMBL/GenBank/DDBJ databases">
        <title>Genomic-based taxomic classification of the family Erythrobacteraceae.</title>
        <authorList>
            <person name="Xu L."/>
        </authorList>
    </citation>
    <scope>NUCLEOTIDE SEQUENCE [LARGE SCALE GENOMIC DNA]</scope>
    <source>
        <strain evidence="5 6">KCTC 52259</strain>
    </source>
</reference>
<feature type="domain" description="HTH lacI-type" evidence="4">
    <location>
        <begin position="1"/>
        <end position="55"/>
    </location>
</feature>
<protein>
    <submittedName>
        <fullName evidence="5">LacI family DNA-binding transcriptional regulator</fullName>
    </submittedName>
</protein>
<dbReference type="InterPro" id="IPR028082">
    <property type="entry name" value="Peripla_BP_I"/>
</dbReference>
<comment type="caution">
    <text evidence="5">The sequence shown here is derived from an EMBL/GenBank/DDBJ whole genome shotgun (WGS) entry which is preliminary data.</text>
</comment>
<evidence type="ECO:0000259" key="4">
    <source>
        <dbReference type="PROSITE" id="PS50932"/>
    </source>
</evidence>
<dbReference type="PROSITE" id="PS50932">
    <property type="entry name" value="HTH_LACI_2"/>
    <property type="match status" value="1"/>
</dbReference>
<evidence type="ECO:0000313" key="5">
    <source>
        <dbReference type="EMBL" id="MXP14907.1"/>
    </source>
</evidence>
<keyword evidence="3" id="KW-0804">Transcription</keyword>
<dbReference type="PANTHER" id="PTHR30146">
    <property type="entry name" value="LACI-RELATED TRANSCRIPTIONAL REPRESSOR"/>
    <property type="match status" value="1"/>
</dbReference>
<dbReference type="Gene3D" id="1.10.260.40">
    <property type="entry name" value="lambda repressor-like DNA-binding domains"/>
    <property type="match status" value="1"/>
</dbReference>
<dbReference type="Pfam" id="PF00356">
    <property type="entry name" value="LacI"/>
    <property type="match status" value="1"/>
</dbReference>
<dbReference type="CDD" id="cd01392">
    <property type="entry name" value="HTH_LacI"/>
    <property type="match status" value="1"/>
</dbReference>
<sequence length="337" mass="36086">MTSFDVAEHAGVSQSTVSRALANSSAITEATRARVIKSAEELGYMVDARAAQLRQGRTGTLAVVVICRPDEPPSEINPFYFSLLGSVCAAASGQGYQTLVSFQASADQLFGKYEESGQADGVIVIGTTSNDAAWRYFRSISADNRSVVFWGSPFDDLEWIRSDNYEGGLIAARHLIAAGYRNIVHLGAVDSPQRQFRERYEGYAQGMTEAGLEPRLQQVDYTDDRATQGHKAIRALMDAGDPFDALFVACDSIALGAMEELRASGISVPEQCGLVGFDGVRAGIHTSPPLTSIEPDFDVAGAMLVANVLGASAMGTAARPVAERRVPVRLLERGSVK</sequence>
<evidence type="ECO:0000256" key="2">
    <source>
        <dbReference type="ARBA" id="ARBA00023125"/>
    </source>
</evidence>
<dbReference type="OrthoDB" id="8433438at2"/>
<proteinExistence type="predicted"/>
<dbReference type="PANTHER" id="PTHR30146:SF120">
    <property type="entry name" value="ALANINE RACEMASE"/>
    <property type="match status" value="1"/>
</dbReference>
<dbReference type="Proteomes" id="UP000473531">
    <property type="component" value="Unassembled WGS sequence"/>
</dbReference>
<evidence type="ECO:0000256" key="1">
    <source>
        <dbReference type="ARBA" id="ARBA00023015"/>
    </source>
</evidence>
<dbReference type="InterPro" id="IPR010982">
    <property type="entry name" value="Lambda_DNA-bd_dom_sf"/>
</dbReference>
<dbReference type="EMBL" id="WTYU01000002">
    <property type="protein sequence ID" value="MXP14907.1"/>
    <property type="molecule type" value="Genomic_DNA"/>
</dbReference>
<evidence type="ECO:0000313" key="6">
    <source>
        <dbReference type="Proteomes" id="UP000473531"/>
    </source>
</evidence>
<dbReference type="InterPro" id="IPR046335">
    <property type="entry name" value="LacI/GalR-like_sensor"/>
</dbReference>
<dbReference type="Gene3D" id="3.40.50.2300">
    <property type="match status" value="2"/>
</dbReference>